<feature type="compositionally biased region" description="Basic and acidic residues" evidence="1">
    <location>
        <begin position="91"/>
        <end position="100"/>
    </location>
</feature>
<evidence type="ECO:0000313" key="3">
    <source>
        <dbReference type="Proteomes" id="UP001239994"/>
    </source>
</evidence>
<protein>
    <submittedName>
        <fullName evidence="2">Uncharacterized protein</fullName>
    </submittedName>
</protein>
<dbReference type="Proteomes" id="UP001239994">
    <property type="component" value="Unassembled WGS sequence"/>
</dbReference>
<keyword evidence="3" id="KW-1185">Reference proteome</keyword>
<evidence type="ECO:0000256" key="1">
    <source>
        <dbReference type="SAM" id="MobiDB-lite"/>
    </source>
</evidence>
<sequence>MYWIDAQFFNQCGVCSTPLCLLVSVPTKRAGHGSEEALNWPRSLLRNSFLCLVPGRSCTISGGDTNFRSQTPLARLFNNPDSASTTLSSVDAHKEARNRK</sequence>
<feature type="compositionally biased region" description="Polar residues" evidence="1">
    <location>
        <begin position="79"/>
        <end position="89"/>
    </location>
</feature>
<reference evidence="2" key="1">
    <citation type="submission" date="2023-03" db="EMBL/GenBank/DDBJ databases">
        <title>Electrophorus voltai genome.</title>
        <authorList>
            <person name="Bian C."/>
        </authorList>
    </citation>
    <scope>NUCLEOTIDE SEQUENCE</scope>
    <source>
        <strain evidence="2">CB-2022</strain>
        <tissue evidence="2">Muscle</tissue>
    </source>
</reference>
<comment type="caution">
    <text evidence="2">The sequence shown here is derived from an EMBL/GenBank/DDBJ whole genome shotgun (WGS) entry which is preliminary data.</text>
</comment>
<feature type="region of interest" description="Disordered" evidence="1">
    <location>
        <begin position="78"/>
        <end position="100"/>
    </location>
</feature>
<dbReference type="AlphaFoldDB" id="A0AAD8YXP2"/>
<accession>A0AAD8YXP2</accession>
<name>A0AAD8YXP2_9TELE</name>
<gene>
    <name evidence="2" type="ORF">P4O66_016325</name>
</gene>
<organism evidence="2 3">
    <name type="scientific">Electrophorus voltai</name>
    <dbReference type="NCBI Taxonomy" id="2609070"/>
    <lineage>
        <taxon>Eukaryota</taxon>
        <taxon>Metazoa</taxon>
        <taxon>Chordata</taxon>
        <taxon>Craniata</taxon>
        <taxon>Vertebrata</taxon>
        <taxon>Euteleostomi</taxon>
        <taxon>Actinopterygii</taxon>
        <taxon>Neopterygii</taxon>
        <taxon>Teleostei</taxon>
        <taxon>Ostariophysi</taxon>
        <taxon>Gymnotiformes</taxon>
        <taxon>Gymnotoidei</taxon>
        <taxon>Gymnotidae</taxon>
        <taxon>Electrophorus</taxon>
    </lineage>
</organism>
<proteinExistence type="predicted"/>
<evidence type="ECO:0000313" key="2">
    <source>
        <dbReference type="EMBL" id="KAK1787838.1"/>
    </source>
</evidence>
<dbReference type="EMBL" id="JAROKS010000023">
    <property type="protein sequence ID" value="KAK1787838.1"/>
    <property type="molecule type" value="Genomic_DNA"/>
</dbReference>